<feature type="signal peptide" evidence="2">
    <location>
        <begin position="1"/>
        <end position="22"/>
    </location>
</feature>
<sequence length="494" mass="53769">MRDLIRWAIAISATLFAFHSHAEAPPKNPFLADSPWPMSHQGPYAQGSSSYPGPTSKQSLTSDYLPGLPVSITLGYANTESNKPTEFWGSSLFTIFNAETRPQSIHRNVYVKKPIAENALSGAYIVVDKDNATFIPVGDTALGKFKRVEVSFLWWKTSRIEKLQELAIPSGYIAPGDYIVGVNMTYDGHLIVVTANGVVCNADRNLNQFDCITLKENQTISNSIAIDEEGGIYIVSDKYMNRVQWTGSLLSTSSNDGSWQAGYETGPTQPLPGRLGTGSGSTPSLMGNQGEDQFVVVTDGQELAHLVLFWRSEIPNDWQAIGPGKDRRIAAEIPITFGNPNATSSVSEQSVLVRDYSAMVVSNDYAFSSSWLPGLLQYTTVFFSNIGPNAPYGVERFSWDPVFKTVKSDWSNKAISCPNGIPTMSAATGLAYCIGQRAGVWTLEGIDWHSGESAFHYPLGILPINNSFYAATQIGANGDIVTGTFGGVVRIRQK</sequence>
<dbReference type="EMBL" id="LYBM01000029">
    <property type="protein sequence ID" value="ODA31822.1"/>
    <property type="molecule type" value="Genomic_DNA"/>
</dbReference>
<dbReference type="RefSeq" id="WP_068903731.1">
    <property type="nucleotide sequence ID" value="NZ_JBHUIF010000004.1"/>
</dbReference>
<gene>
    <name evidence="3" type="ORF">A8L45_15125</name>
</gene>
<dbReference type="Proteomes" id="UP000094936">
    <property type="component" value="Unassembled WGS sequence"/>
</dbReference>
<dbReference type="OrthoDB" id="4495524at2"/>
<dbReference type="AlphaFoldDB" id="A0A1C3EEZ1"/>
<evidence type="ECO:0000313" key="4">
    <source>
        <dbReference type="Proteomes" id="UP000094936"/>
    </source>
</evidence>
<keyword evidence="2" id="KW-0732">Signal</keyword>
<comment type="caution">
    <text evidence="3">The sequence shown here is derived from an EMBL/GenBank/DDBJ whole genome shotgun (WGS) entry which is preliminary data.</text>
</comment>
<evidence type="ECO:0000256" key="2">
    <source>
        <dbReference type="SAM" id="SignalP"/>
    </source>
</evidence>
<accession>A0A1C3EEZ1</accession>
<keyword evidence="4" id="KW-1185">Reference proteome</keyword>
<evidence type="ECO:0000256" key="1">
    <source>
        <dbReference type="SAM" id="MobiDB-lite"/>
    </source>
</evidence>
<feature type="region of interest" description="Disordered" evidence="1">
    <location>
        <begin position="254"/>
        <end position="281"/>
    </location>
</feature>
<reference evidence="3 4" key="1">
    <citation type="submission" date="2016-05" db="EMBL/GenBank/DDBJ databases">
        <title>Genomic Taxonomy of the Vibrionaceae.</title>
        <authorList>
            <person name="Gomez-Gil B."/>
            <person name="Enciso-Ibarra J."/>
        </authorList>
    </citation>
    <scope>NUCLEOTIDE SEQUENCE [LARGE SCALE GENOMIC DNA]</scope>
    <source>
        <strain evidence="3 4">CAIM 1920</strain>
    </source>
</reference>
<proteinExistence type="predicted"/>
<name>A0A1C3EEZ1_9GAMM</name>
<feature type="chain" id="PRO_5008673041" evidence="2">
    <location>
        <begin position="23"/>
        <end position="494"/>
    </location>
</feature>
<protein>
    <submittedName>
        <fullName evidence="3">Uncharacterized protein</fullName>
    </submittedName>
</protein>
<evidence type="ECO:0000313" key="3">
    <source>
        <dbReference type="EMBL" id="ODA31822.1"/>
    </source>
</evidence>
<organism evidence="3 4">
    <name type="scientific">Veronia pacifica</name>
    <dbReference type="NCBI Taxonomy" id="1080227"/>
    <lineage>
        <taxon>Bacteria</taxon>
        <taxon>Pseudomonadati</taxon>
        <taxon>Pseudomonadota</taxon>
        <taxon>Gammaproteobacteria</taxon>
        <taxon>Vibrionales</taxon>
        <taxon>Vibrionaceae</taxon>
        <taxon>Veronia</taxon>
    </lineage>
</organism>